<organism evidence="1">
    <name type="scientific">Anguilla anguilla</name>
    <name type="common">European freshwater eel</name>
    <name type="synonym">Muraena anguilla</name>
    <dbReference type="NCBI Taxonomy" id="7936"/>
    <lineage>
        <taxon>Eukaryota</taxon>
        <taxon>Metazoa</taxon>
        <taxon>Chordata</taxon>
        <taxon>Craniata</taxon>
        <taxon>Vertebrata</taxon>
        <taxon>Euteleostomi</taxon>
        <taxon>Actinopterygii</taxon>
        <taxon>Neopterygii</taxon>
        <taxon>Teleostei</taxon>
        <taxon>Anguilliformes</taxon>
        <taxon>Anguillidae</taxon>
        <taxon>Anguilla</taxon>
    </lineage>
</organism>
<sequence length="48" mass="5335">MVLLLYSTFQNRPSLHSLSILSEVDKIPNSLDSSLDAIAVFLKTEQTV</sequence>
<dbReference type="AlphaFoldDB" id="A0A0E9WGY9"/>
<proteinExistence type="predicted"/>
<reference evidence="1" key="2">
    <citation type="journal article" date="2015" name="Fish Shellfish Immunol.">
        <title>Early steps in the European eel (Anguilla anguilla)-Vibrio vulnificus interaction in the gills: Role of the RtxA13 toxin.</title>
        <authorList>
            <person name="Callol A."/>
            <person name="Pajuelo D."/>
            <person name="Ebbesson L."/>
            <person name="Teles M."/>
            <person name="MacKenzie S."/>
            <person name="Amaro C."/>
        </authorList>
    </citation>
    <scope>NUCLEOTIDE SEQUENCE</scope>
</reference>
<dbReference type="EMBL" id="GBXM01019854">
    <property type="protein sequence ID" value="JAH88723.1"/>
    <property type="molecule type" value="Transcribed_RNA"/>
</dbReference>
<reference evidence="1" key="1">
    <citation type="submission" date="2014-11" db="EMBL/GenBank/DDBJ databases">
        <authorList>
            <person name="Amaro Gonzalez C."/>
        </authorList>
    </citation>
    <scope>NUCLEOTIDE SEQUENCE</scope>
</reference>
<evidence type="ECO:0000313" key="1">
    <source>
        <dbReference type="EMBL" id="JAH88723.1"/>
    </source>
</evidence>
<protein>
    <submittedName>
        <fullName evidence="1">Uncharacterized protein</fullName>
    </submittedName>
</protein>
<name>A0A0E9WGY9_ANGAN</name>
<accession>A0A0E9WGY9</accession>